<accession>A0A7S1PFK5</accession>
<evidence type="ECO:0000256" key="4">
    <source>
        <dbReference type="ARBA" id="ARBA00022989"/>
    </source>
</evidence>
<dbReference type="InterPro" id="IPR005829">
    <property type="entry name" value="Sugar_transporter_CS"/>
</dbReference>
<reference evidence="9" key="1">
    <citation type="submission" date="2021-01" db="EMBL/GenBank/DDBJ databases">
        <authorList>
            <person name="Corre E."/>
            <person name="Pelletier E."/>
            <person name="Niang G."/>
            <person name="Scheremetjew M."/>
            <person name="Finn R."/>
            <person name="Kale V."/>
            <person name="Holt S."/>
            <person name="Cochrane G."/>
            <person name="Meng A."/>
            <person name="Brown T."/>
            <person name="Cohen L."/>
        </authorList>
    </citation>
    <scope>NUCLEOTIDE SEQUENCE</scope>
    <source>
        <strain evidence="9">WS</strain>
    </source>
</reference>
<feature type="transmembrane region" description="Helical" evidence="7">
    <location>
        <begin position="68"/>
        <end position="85"/>
    </location>
</feature>
<feature type="transmembrane region" description="Helical" evidence="7">
    <location>
        <begin position="141"/>
        <end position="158"/>
    </location>
</feature>
<dbReference type="PROSITE" id="PS50850">
    <property type="entry name" value="MFS"/>
    <property type="match status" value="1"/>
</dbReference>
<evidence type="ECO:0000256" key="1">
    <source>
        <dbReference type="ARBA" id="ARBA00004141"/>
    </source>
</evidence>
<feature type="transmembrane region" description="Helical" evidence="7">
    <location>
        <begin position="164"/>
        <end position="186"/>
    </location>
</feature>
<evidence type="ECO:0000313" key="9">
    <source>
        <dbReference type="EMBL" id="CAD9078085.1"/>
    </source>
</evidence>
<feature type="compositionally biased region" description="Polar residues" evidence="6">
    <location>
        <begin position="294"/>
        <end position="317"/>
    </location>
</feature>
<dbReference type="Pfam" id="PF00083">
    <property type="entry name" value="Sugar_tr"/>
    <property type="match status" value="1"/>
</dbReference>
<dbReference type="AlphaFoldDB" id="A0A7S1PFK5"/>
<evidence type="ECO:0000256" key="6">
    <source>
        <dbReference type="SAM" id="MobiDB-lite"/>
    </source>
</evidence>
<dbReference type="PANTHER" id="PTHR23511">
    <property type="entry name" value="SYNAPTIC VESICLE GLYCOPROTEIN 2"/>
    <property type="match status" value="1"/>
</dbReference>
<evidence type="ECO:0000256" key="2">
    <source>
        <dbReference type="ARBA" id="ARBA00022448"/>
    </source>
</evidence>
<gene>
    <name evidence="9" type="ORF">PCOS0759_LOCUS1317</name>
</gene>
<evidence type="ECO:0000256" key="3">
    <source>
        <dbReference type="ARBA" id="ARBA00022692"/>
    </source>
</evidence>
<keyword evidence="4 7" id="KW-1133">Transmembrane helix</keyword>
<feature type="region of interest" description="Disordered" evidence="6">
    <location>
        <begin position="330"/>
        <end position="349"/>
    </location>
</feature>
<feature type="transmembrane region" description="Helical" evidence="7">
    <location>
        <begin position="198"/>
        <end position="222"/>
    </location>
</feature>
<dbReference type="InterPro" id="IPR005828">
    <property type="entry name" value="MFS_sugar_transport-like"/>
</dbReference>
<feature type="transmembrane region" description="Helical" evidence="7">
    <location>
        <begin position="520"/>
        <end position="541"/>
    </location>
</feature>
<keyword evidence="5 7" id="KW-0472">Membrane</keyword>
<dbReference type="CDD" id="cd17316">
    <property type="entry name" value="MFS_SV2_like"/>
    <property type="match status" value="1"/>
</dbReference>
<evidence type="ECO:0000256" key="7">
    <source>
        <dbReference type="SAM" id="Phobius"/>
    </source>
</evidence>
<keyword evidence="3 7" id="KW-0812">Transmembrane</keyword>
<feature type="transmembrane region" description="Helical" evidence="7">
    <location>
        <begin position="469"/>
        <end position="488"/>
    </location>
</feature>
<feature type="transmembrane region" description="Helical" evidence="7">
    <location>
        <begin position="495"/>
        <end position="514"/>
    </location>
</feature>
<feature type="transmembrane region" description="Helical" evidence="7">
    <location>
        <begin position="585"/>
        <end position="606"/>
    </location>
</feature>
<sequence>MTLSSENSPPPPLSWVVTNSPFRDPGDPPAQHDDNAQNPHQDHKKLVKLISTEQCSNIIDSSLNKTGFGFYHVMITILCICSWSTDGSQPMLLSLIMPVVKDLWNLQSHHISLMVFALYFGMLVGSLLFGWLSDRFGRRKMLIVTNTGVCAAILLQSFAINVWMLIVCLLLNGFFAGGSLPLVYSYYTEFLPVKGRGFFLTCLACSWSVGELLVSGFAWAFIDRVGFRWVIRYSVWPCIVVYMILPFALTSPRFLLKRERRVKSLAVLQKLAKINCADQHSVRQLVHDEYQQHRASLGTSGGDSSEGTLSNEDSPSSAALCPEEKFDSRIMQSTETPHSSPEEETPLKDDAHVNQTYSASLPSDKEATTFLPTGVDGNNHDDSKLFQLQQSAANDDGMSADNGIVCGSSTSHDQFRYGRIMGLFLNGYWKTTFTLWALWFLASVSLYCIQVFLPEFIDKKGITIDKYPLIFLSSLGNIPGVIAAALVIDFIGRKLSLLIFCVGCAITMIPFGFFSNFWLMLTFLVLAKFFMYGAWGILDAIVPETYPTANRSVGNACANAMARIAGMVTPFLLEDALLKFDSIWPALGMASGVIFVTGIVAMNPWLPETKGKKIE</sequence>
<dbReference type="EMBL" id="HBGD01001591">
    <property type="protein sequence ID" value="CAD9078085.1"/>
    <property type="molecule type" value="Transcribed_RNA"/>
</dbReference>
<dbReference type="PROSITE" id="PS00217">
    <property type="entry name" value="SUGAR_TRANSPORT_2"/>
    <property type="match status" value="1"/>
</dbReference>
<dbReference type="Pfam" id="PF07690">
    <property type="entry name" value="MFS_1"/>
    <property type="match status" value="1"/>
</dbReference>
<feature type="transmembrane region" description="Helical" evidence="7">
    <location>
        <begin position="553"/>
        <end position="573"/>
    </location>
</feature>
<dbReference type="InterPro" id="IPR036259">
    <property type="entry name" value="MFS_trans_sf"/>
</dbReference>
<protein>
    <recommendedName>
        <fullName evidence="8">Major facilitator superfamily (MFS) profile domain-containing protein</fullName>
    </recommendedName>
</protein>
<proteinExistence type="predicted"/>
<comment type="subcellular location">
    <subcellularLocation>
        <location evidence="1">Membrane</location>
        <topology evidence="1">Multi-pass membrane protein</topology>
    </subcellularLocation>
</comment>
<organism evidence="9">
    <name type="scientific">Percolomonas cosmopolitus</name>
    <dbReference type="NCBI Taxonomy" id="63605"/>
    <lineage>
        <taxon>Eukaryota</taxon>
        <taxon>Discoba</taxon>
        <taxon>Heterolobosea</taxon>
        <taxon>Tetramitia</taxon>
        <taxon>Eutetramitia</taxon>
        <taxon>Percolomonadidae</taxon>
        <taxon>Percolomonas</taxon>
    </lineage>
</organism>
<keyword evidence="2" id="KW-0813">Transport</keyword>
<feature type="transmembrane region" description="Helical" evidence="7">
    <location>
        <begin position="234"/>
        <end position="256"/>
    </location>
</feature>
<dbReference type="GO" id="GO:0016020">
    <property type="term" value="C:membrane"/>
    <property type="evidence" value="ECO:0007669"/>
    <property type="project" value="UniProtKB-SubCell"/>
</dbReference>
<name>A0A7S1PFK5_9EUKA</name>
<dbReference type="PANTHER" id="PTHR23511:SF5">
    <property type="entry name" value="MAJOR FACILITATOR-TYPE TRANSPORTER HXNZ-RELATED"/>
    <property type="match status" value="1"/>
</dbReference>
<feature type="domain" description="Major facilitator superfamily (MFS) profile" evidence="8">
    <location>
        <begin position="75"/>
        <end position="610"/>
    </location>
</feature>
<feature type="compositionally biased region" description="Basic and acidic residues" evidence="6">
    <location>
        <begin position="24"/>
        <end position="35"/>
    </location>
</feature>
<feature type="transmembrane region" description="Helical" evidence="7">
    <location>
        <begin position="111"/>
        <end position="132"/>
    </location>
</feature>
<dbReference type="GO" id="GO:0022857">
    <property type="term" value="F:transmembrane transporter activity"/>
    <property type="evidence" value="ECO:0007669"/>
    <property type="project" value="InterPro"/>
</dbReference>
<dbReference type="InterPro" id="IPR011701">
    <property type="entry name" value="MFS"/>
</dbReference>
<dbReference type="InterPro" id="IPR020846">
    <property type="entry name" value="MFS_dom"/>
</dbReference>
<dbReference type="SUPFAM" id="SSF103473">
    <property type="entry name" value="MFS general substrate transporter"/>
    <property type="match status" value="1"/>
</dbReference>
<feature type="region of interest" description="Disordered" evidence="6">
    <location>
        <begin position="294"/>
        <end position="320"/>
    </location>
</feature>
<dbReference type="Gene3D" id="1.20.1250.20">
    <property type="entry name" value="MFS general substrate transporter like domains"/>
    <property type="match status" value="2"/>
</dbReference>
<feature type="transmembrane region" description="Helical" evidence="7">
    <location>
        <begin position="433"/>
        <end position="457"/>
    </location>
</feature>
<feature type="region of interest" description="Disordered" evidence="6">
    <location>
        <begin position="1"/>
        <end position="41"/>
    </location>
</feature>
<evidence type="ECO:0000256" key="5">
    <source>
        <dbReference type="ARBA" id="ARBA00023136"/>
    </source>
</evidence>
<evidence type="ECO:0000259" key="8">
    <source>
        <dbReference type="PROSITE" id="PS50850"/>
    </source>
</evidence>